<dbReference type="Proteomes" id="UP000430519">
    <property type="component" value="Unassembled WGS sequence"/>
</dbReference>
<sequence>MRWSNGDFHLDLSVIGYEFQKDTNQPEDSEWLLVKLKVECPAGQWTHIDPSLTVREVRWLTEWLREAARNGAVFAEWQRRFEPLTSTITFTEPNLAFELSSVPDPALPFQFRVYMSAESMPRFDLNTHLFDMGEPTQKWVDFRAAPADLCQMADELSEALTRFPSRTPHVRPD</sequence>
<evidence type="ECO:0000313" key="1">
    <source>
        <dbReference type="EMBL" id="MXV20030.1"/>
    </source>
</evidence>
<dbReference type="RefSeq" id="WP_160979179.1">
    <property type="nucleotide sequence ID" value="NZ_WVHK01000033.1"/>
</dbReference>
<dbReference type="InterPro" id="IPR056510">
    <property type="entry name" value="WapI"/>
</dbReference>
<organism evidence="1 2">
    <name type="scientific">Deinococcus xianganensis</name>
    <dbReference type="NCBI Taxonomy" id="1507289"/>
    <lineage>
        <taxon>Bacteria</taxon>
        <taxon>Thermotogati</taxon>
        <taxon>Deinococcota</taxon>
        <taxon>Deinococci</taxon>
        <taxon>Deinococcales</taxon>
        <taxon>Deinococcaceae</taxon>
        <taxon>Deinococcus</taxon>
    </lineage>
</organism>
<dbReference type="EMBL" id="WVHK01000033">
    <property type="protein sequence ID" value="MXV20030.1"/>
    <property type="molecule type" value="Genomic_DNA"/>
</dbReference>
<evidence type="ECO:0000313" key="2">
    <source>
        <dbReference type="Proteomes" id="UP000430519"/>
    </source>
</evidence>
<accession>A0A6I4YHN6</accession>
<dbReference type="Pfam" id="PF24716">
    <property type="entry name" value="WapI"/>
    <property type="match status" value="1"/>
</dbReference>
<comment type="caution">
    <text evidence="1">The sequence shown here is derived from an EMBL/GenBank/DDBJ whole genome shotgun (WGS) entry which is preliminary data.</text>
</comment>
<dbReference type="AlphaFoldDB" id="A0A6I4YHN6"/>
<protein>
    <submittedName>
        <fullName evidence="1">Uncharacterized protein</fullName>
    </submittedName>
</protein>
<gene>
    <name evidence="1" type="ORF">GLX28_10300</name>
</gene>
<keyword evidence="2" id="KW-1185">Reference proteome</keyword>
<name>A0A6I4YHN6_9DEIO</name>
<reference evidence="1 2" key="1">
    <citation type="submission" date="2019-11" db="EMBL/GenBank/DDBJ databases">
        <title>Genome sequence of Deinococcus xianganensis Y35, AI-2 producing algicidal bacterium, isolated from lake water.</title>
        <authorList>
            <person name="Li Y."/>
        </authorList>
    </citation>
    <scope>NUCLEOTIDE SEQUENCE [LARGE SCALE GENOMIC DNA]</scope>
    <source>
        <strain evidence="1 2">Y35</strain>
    </source>
</reference>
<proteinExistence type="predicted"/>